<organism evidence="2 3">
    <name type="scientific">Alectoria fallacina</name>
    <dbReference type="NCBI Taxonomy" id="1903189"/>
    <lineage>
        <taxon>Eukaryota</taxon>
        <taxon>Fungi</taxon>
        <taxon>Dikarya</taxon>
        <taxon>Ascomycota</taxon>
        <taxon>Pezizomycotina</taxon>
        <taxon>Lecanoromycetes</taxon>
        <taxon>OSLEUM clade</taxon>
        <taxon>Lecanoromycetidae</taxon>
        <taxon>Lecanorales</taxon>
        <taxon>Lecanorineae</taxon>
        <taxon>Parmeliaceae</taxon>
        <taxon>Alectoria</taxon>
    </lineage>
</organism>
<feature type="region of interest" description="Disordered" evidence="1">
    <location>
        <begin position="210"/>
        <end position="243"/>
    </location>
</feature>
<keyword evidence="3" id="KW-1185">Reference proteome</keyword>
<evidence type="ECO:0000256" key="1">
    <source>
        <dbReference type="SAM" id="MobiDB-lite"/>
    </source>
</evidence>
<dbReference type="OrthoDB" id="2563155at2759"/>
<proteinExistence type="predicted"/>
<evidence type="ECO:0000313" key="3">
    <source>
        <dbReference type="Proteomes" id="UP000664203"/>
    </source>
</evidence>
<evidence type="ECO:0000313" key="2">
    <source>
        <dbReference type="EMBL" id="CAF9932229.1"/>
    </source>
</evidence>
<feature type="region of interest" description="Disordered" evidence="1">
    <location>
        <begin position="1"/>
        <end position="30"/>
    </location>
</feature>
<dbReference type="AlphaFoldDB" id="A0A8H3IYA7"/>
<dbReference type="Proteomes" id="UP000664203">
    <property type="component" value="Unassembled WGS sequence"/>
</dbReference>
<gene>
    <name evidence="2" type="ORF">ALECFALPRED_005243</name>
</gene>
<name>A0A8H3IYA7_9LECA</name>
<accession>A0A8H3IYA7</accession>
<dbReference type="EMBL" id="CAJPDR010000324">
    <property type="protein sequence ID" value="CAF9932229.1"/>
    <property type="molecule type" value="Genomic_DNA"/>
</dbReference>
<protein>
    <submittedName>
        <fullName evidence="2">Uncharacterized protein</fullName>
    </submittedName>
</protein>
<reference evidence="2" key="1">
    <citation type="submission" date="2021-03" db="EMBL/GenBank/DDBJ databases">
        <authorList>
            <person name="Tagirdzhanova G."/>
        </authorList>
    </citation>
    <scope>NUCLEOTIDE SEQUENCE</scope>
</reference>
<sequence>MAGRYIPPHMRGSTGSSLAEVPSVKAERKPDDGYTLEEISNQYSFDHKKQLGTLNRVSTFVEEEEKLTLGFIIVFKNQHPKWPPKIFCKTNLFSLPKTDTLPSAPITVFTEISNSRTYENHKHLEQKFLYAGAHTITRIQYLMPRSPLLIKMLESKFTGPQNDRSEEAWNKSLNTTWAVVDLKMVEEEEQGSNPMEPLKEIKKKSVSELLEEMRLNESSGEKENGRPQNADEREEVLHGDEES</sequence>
<comment type="caution">
    <text evidence="2">The sequence shown here is derived from an EMBL/GenBank/DDBJ whole genome shotgun (WGS) entry which is preliminary data.</text>
</comment>